<keyword evidence="2" id="KW-0479">Metal-binding</keyword>
<proteinExistence type="predicted"/>
<organism evidence="7 8">
    <name type="scientific">Macrophomina phaseolina (strain MS6)</name>
    <name type="common">Charcoal rot fungus</name>
    <dbReference type="NCBI Taxonomy" id="1126212"/>
    <lineage>
        <taxon>Eukaryota</taxon>
        <taxon>Fungi</taxon>
        <taxon>Dikarya</taxon>
        <taxon>Ascomycota</taxon>
        <taxon>Pezizomycotina</taxon>
        <taxon>Dothideomycetes</taxon>
        <taxon>Dothideomycetes incertae sedis</taxon>
        <taxon>Botryosphaeriales</taxon>
        <taxon>Botryosphaeriaceae</taxon>
        <taxon>Macrophomina</taxon>
    </lineage>
</organism>
<evidence type="ECO:0000256" key="5">
    <source>
        <dbReference type="ARBA" id="ARBA00023242"/>
    </source>
</evidence>
<dbReference type="InParanoid" id="K2R9H1"/>
<protein>
    <submittedName>
        <fullName evidence="7">HAT domain-containing protein</fullName>
    </submittedName>
</protein>
<evidence type="ECO:0000256" key="3">
    <source>
        <dbReference type="ARBA" id="ARBA00022771"/>
    </source>
</evidence>
<dbReference type="GO" id="GO:0046983">
    <property type="term" value="F:protein dimerization activity"/>
    <property type="evidence" value="ECO:0007669"/>
    <property type="project" value="InterPro"/>
</dbReference>
<dbReference type="PANTHER" id="PTHR46481">
    <property type="entry name" value="ZINC FINGER BED DOMAIN-CONTAINING PROTEIN 4"/>
    <property type="match status" value="1"/>
</dbReference>
<evidence type="ECO:0000256" key="2">
    <source>
        <dbReference type="ARBA" id="ARBA00022723"/>
    </source>
</evidence>
<comment type="caution">
    <text evidence="7">The sequence shown here is derived from an EMBL/GenBank/DDBJ whole genome shotgun (WGS) entry which is preliminary data.</text>
</comment>
<dbReference type="GO" id="GO:0005634">
    <property type="term" value="C:nucleus"/>
    <property type="evidence" value="ECO:0007669"/>
    <property type="project" value="UniProtKB-SubCell"/>
</dbReference>
<dbReference type="HOGENOM" id="CLU_141119_0_0_1"/>
<keyword evidence="4" id="KW-0862">Zinc</keyword>
<keyword evidence="5" id="KW-0539">Nucleus</keyword>
<dbReference type="PANTHER" id="PTHR46481:SF10">
    <property type="entry name" value="ZINC FINGER BED DOMAIN-CONTAINING PROTEIN 39"/>
    <property type="match status" value="1"/>
</dbReference>
<dbReference type="AlphaFoldDB" id="K2R9H1"/>
<dbReference type="InterPro" id="IPR008906">
    <property type="entry name" value="HATC_C_dom"/>
</dbReference>
<dbReference type="Proteomes" id="UP000007129">
    <property type="component" value="Unassembled WGS sequence"/>
</dbReference>
<keyword evidence="3" id="KW-0863">Zinc-finger</keyword>
<sequence>MLLSISSTSTPMRQTRHVSIAKHPNWISRAKGSVRKLDGRYKAAWIEEDTAARRAAAQAAEPTEDSSSEDGFVKFSRFTTRFTQVNGKRRKLASEPEFFMEVGVTESKLKDPLAWWLEEGAKERILQRMVPGLFSIPAMSSEFERVFGQTKRIITDERNSLSNKTVESIECQKHWMRARLFGEGSGWEKLYDI</sequence>
<dbReference type="InterPro" id="IPR012337">
    <property type="entry name" value="RNaseH-like_sf"/>
</dbReference>
<accession>K2R9H1</accession>
<name>K2R9H1_MACPH</name>
<feature type="domain" description="HAT C-terminal dimerisation" evidence="6">
    <location>
        <begin position="103"/>
        <end position="176"/>
    </location>
</feature>
<dbReference type="GO" id="GO:0008270">
    <property type="term" value="F:zinc ion binding"/>
    <property type="evidence" value="ECO:0007669"/>
    <property type="project" value="UniProtKB-KW"/>
</dbReference>
<dbReference type="STRING" id="1126212.K2R9H1"/>
<comment type="subcellular location">
    <subcellularLocation>
        <location evidence="1">Nucleus</location>
    </subcellularLocation>
</comment>
<gene>
    <name evidence="7" type="ORF">MPH_13441</name>
</gene>
<dbReference type="SUPFAM" id="SSF53098">
    <property type="entry name" value="Ribonuclease H-like"/>
    <property type="match status" value="1"/>
</dbReference>
<dbReference type="VEuPathDB" id="FungiDB:MPH_13441"/>
<dbReference type="EMBL" id="AHHD01000632">
    <property type="protein sequence ID" value="EKG09507.1"/>
    <property type="molecule type" value="Genomic_DNA"/>
</dbReference>
<evidence type="ECO:0000259" key="6">
    <source>
        <dbReference type="Pfam" id="PF05699"/>
    </source>
</evidence>
<evidence type="ECO:0000313" key="8">
    <source>
        <dbReference type="Proteomes" id="UP000007129"/>
    </source>
</evidence>
<reference evidence="7 8" key="1">
    <citation type="journal article" date="2012" name="BMC Genomics">
        <title>Tools to kill: Genome of one of the most destructive plant pathogenic fungi Macrophomina phaseolina.</title>
        <authorList>
            <person name="Islam M.S."/>
            <person name="Haque M.S."/>
            <person name="Islam M.M."/>
            <person name="Emdad E.M."/>
            <person name="Halim A."/>
            <person name="Hossen Q.M.M."/>
            <person name="Hossain M.Z."/>
            <person name="Ahmed B."/>
            <person name="Rahim S."/>
            <person name="Rahman M.S."/>
            <person name="Alam M.M."/>
            <person name="Hou S."/>
            <person name="Wan X."/>
            <person name="Saito J.A."/>
            <person name="Alam M."/>
        </authorList>
    </citation>
    <scope>NUCLEOTIDE SEQUENCE [LARGE SCALE GENOMIC DNA]</scope>
    <source>
        <strain evidence="7 8">MS6</strain>
    </source>
</reference>
<evidence type="ECO:0000256" key="4">
    <source>
        <dbReference type="ARBA" id="ARBA00022833"/>
    </source>
</evidence>
<dbReference type="InterPro" id="IPR052035">
    <property type="entry name" value="ZnF_BED_domain_contain"/>
</dbReference>
<evidence type="ECO:0000313" key="7">
    <source>
        <dbReference type="EMBL" id="EKG09507.1"/>
    </source>
</evidence>
<dbReference type="Pfam" id="PF05699">
    <property type="entry name" value="Dimer_Tnp_hAT"/>
    <property type="match status" value="1"/>
</dbReference>
<evidence type="ECO:0000256" key="1">
    <source>
        <dbReference type="ARBA" id="ARBA00004123"/>
    </source>
</evidence>
<dbReference type="OrthoDB" id="3945447at2759"/>